<reference evidence="1" key="1">
    <citation type="submission" date="2021-05" db="EMBL/GenBank/DDBJ databases">
        <authorList>
            <person name="Scholz U."/>
            <person name="Mascher M."/>
            <person name="Fiebig A."/>
        </authorList>
    </citation>
    <scope>NUCLEOTIDE SEQUENCE [LARGE SCALE GENOMIC DNA]</scope>
</reference>
<organism evidence="1 2">
    <name type="scientific">Avena sativa</name>
    <name type="common">Oat</name>
    <dbReference type="NCBI Taxonomy" id="4498"/>
    <lineage>
        <taxon>Eukaryota</taxon>
        <taxon>Viridiplantae</taxon>
        <taxon>Streptophyta</taxon>
        <taxon>Embryophyta</taxon>
        <taxon>Tracheophyta</taxon>
        <taxon>Spermatophyta</taxon>
        <taxon>Magnoliopsida</taxon>
        <taxon>Liliopsida</taxon>
        <taxon>Poales</taxon>
        <taxon>Poaceae</taxon>
        <taxon>BOP clade</taxon>
        <taxon>Pooideae</taxon>
        <taxon>Poodae</taxon>
        <taxon>Poeae</taxon>
        <taxon>Poeae Chloroplast Group 1 (Aveneae type)</taxon>
        <taxon>Aveninae</taxon>
        <taxon>Avena</taxon>
    </lineage>
</organism>
<accession>A0ACD5TBV6</accession>
<protein>
    <submittedName>
        <fullName evidence="1">Uncharacterized protein</fullName>
    </submittedName>
</protein>
<reference evidence="1" key="2">
    <citation type="submission" date="2025-09" db="UniProtKB">
        <authorList>
            <consortium name="EnsemblPlants"/>
        </authorList>
    </citation>
    <scope>IDENTIFICATION</scope>
</reference>
<evidence type="ECO:0000313" key="1">
    <source>
        <dbReference type="EnsemblPlants" id="AVESA.00010b.r2.1AG0026860.1.CDS"/>
    </source>
</evidence>
<name>A0ACD5TBV6_AVESA</name>
<proteinExistence type="predicted"/>
<evidence type="ECO:0000313" key="2">
    <source>
        <dbReference type="Proteomes" id="UP001732700"/>
    </source>
</evidence>
<dbReference type="Proteomes" id="UP001732700">
    <property type="component" value="Chromosome 1A"/>
</dbReference>
<dbReference type="EnsemblPlants" id="AVESA.00010b.r2.1AG0026860.1">
    <property type="protein sequence ID" value="AVESA.00010b.r2.1AG0026860.1.CDS"/>
    <property type="gene ID" value="AVESA.00010b.r2.1AG0026860"/>
</dbReference>
<sequence length="640" mass="73327">MPMEEGLPVAVAAAGVAGGSAYEDEKPLAWCLPSGSENGQGAAVDGNGRLFLNQGNNSYTIWDDRQVCNPAEEQRSPAERSTPSTRANGRRTKNFSDKEDDMLVLAWLNVSMDVAPGSEQGRSGYWQRMHSYFHQNRNFESDRNQNSLSHRWSTIQEHVQKFCRCYDWVQCISGMTEKDKIVQALEAYKTKEKKGFGFLHCWNTLHLHQKWTNRSSQKKGKTASNSSPGTSAPGTSSSRHDDEAEALTLQDDPSGSEDGRDGDHELHVQALEHIFQEQPLDHQSHIQGAPMDGYRSLSCQGNNNTFWDERQLCSPAEEQKSPIEQAIPSVRTNGRRTKNFSDKEDDMLVLAWLNISMDAAQENEQTRATYCQRMYCYFHENRNFESDRSQGSLSNRWCSIQEHVEKFCRYFDQIVCRIGMTEKDKIDQALEAYKSEEKKAFGFLHCWNTLHLHQKWTNRLSQKKQKTTSHSCLGTSTLGTNSTRDDEVETPSPENEPTGRTIGSKAEKELLQQGKSSSSPNDSIYMEVVDDPCTKKRDAEAVKELKKDEHFVQACALEEERIANEKAMIAHKIKKLEVRERELEFKRRKLEVRERELEFKRRLEDERIMNMDISAMARPQQQYYMSLQNEIIARRCNSSG</sequence>
<keyword evidence="2" id="KW-1185">Reference proteome</keyword>